<evidence type="ECO:0000256" key="1">
    <source>
        <dbReference type="SAM" id="Coils"/>
    </source>
</evidence>
<proteinExistence type="predicted"/>
<comment type="caution">
    <text evidence="3">The sequence shown here is derived from an EMBL/GenBank/DDBJ whole genome shotgun (WGS) entry which is preliminary data.</text>
</comment>
<keyword evidence="4" id="KW-1185">Reference proteome</keyword>
<dbReference type="STRING" id="994479.GCA_000194155_06955"/>
<keyword evidence="1" id="KW-0175">Coiled coil</keyword>
<evidence type="ECO:0000256" key="2">
    <source>
        <dbReference type="SAM" id="MobiDB-lite"/>
    </source>
</evidence>
<dbReference type="AlphaFoldDB" id="A0A2N3Y5L9"/>
<gene>
    <name evidence="3" type="ORF">A8926_6306</name>
</gene>
<evidence type="ECO:0008006" key="5">
    <source>
        <dbReference type="Google" id="ProtNLM"/>
    </source>
</evidence>
<organism evidence="3 4">
    <name type="scientific">Saccharopolyspora spinosa</name>
    <dbReference type="NCBI Taxonomy" id="60894"/>
    <lineage>
        <taxon>Bacteria</taxon>
        <taxon>Bacillati</taxon>
        <taxon>Actinomycetota</taxon>
        <taxon>Actinomycetes</taxon>
        <taxon>Pseudonocardiales</taxon>
        <taxon>Pseudonocardiaceae</taxon>
        <taxon>Saccharopolyspora</taxon>
    </lineage>
</organism>
<protein>
    <recommendedName>
        <fullName evidence="5">DivIVA protein</fullName>
    </recommendedName>
</protein>
<name>A0A2N3Y5L9_SACSN</name>
<sequence>METPMDDVVPARPAFAERWRGFDRAQVAEHLDLLESELRQLRQLREELRSTDEEEQHDSEVVEFAEKRAAAIIGQAREEAARLLAEAERTAEQIRAQACDFARLLAERRADLDRETACWKREEREREHRLRRNVQKEYKRITALAQEDAERLLDRTRRRCEQQDAASDVRYRRICAEAEERRQETGAAINALLQEVVKHSTALRELSLPNDGIVDGHTAHQPVANSQNIQR</sequence>
<evidence type="ECO:0000313" key="3">
    <source>
        <dbReference type="EMBL" id="PKW18236.1"/>
    </source>
</evidence>
<dbReference type="EMBL" id="PJNB01000001">
    <property type="protein sequence ID" value="PKW18236.1"/>
    <property type="molecule type" value="Genomic_DNA"/>
</dbReference>
<feature type="coiled-coil region" evidence="1">
    <location>
        <begin position="24"/>
        <end position="97"/>
    </location>
</feature>
<accession>A0A2N3Y5L9</accession>
<reference evidence="3" key="1">
    <citation type="submission" date="2017-12" db="EMBL/GenBank/DDBJ databases">
        <title>Sequencing the genomes of 1000 Actinobacteria strains.</title>
        <authorList>
            <person name="Klenk H.-P."/>
        </authorList>
    </citation>
    <scope>NUCLEOTIDE SEQUENCE [LARGE SCALE GENOMIC DNA]</scope>
    <source>
        <strain evidence="3">DSM 44228</strain>
    </source>
</reference>
<feature type="region of interest" description="Disordered" evidence="2">
    <location>
        <begin position="212"/>
        <end position="231"/>
    </location>
</feature>
<evidence type="ECO:0000313" key="4">
    <source>
        <dbReference type="Proteomes" id="UP000233786"/>
    </source>
</evidence>
<feature type="coiled-coil region" evidence="1">
    <location>
        <begin position="146"/>
        <end position="195"/>
    </location>
</feature>
<dbReference type="Proteomes" id="UP000233786">
    <property type="component" value="Unassembled WGS sequence"/>
</dbReference>